<keyword evidence="2" id="KW-1133">Transmembrane helix</keyword>
<evidence type="ECO:0000256" key="2">
    <source>
        <dbReference type="SAM" id="Phobius"/>
    </source>
</evidence>
<dbReference type="FunCoup" id="A0A6P8UQ13">
    <property type="interactions" value="8"/>
</dbReference>
<dbReference type="Proteomes" id="UP000515161">
    <property type="component" value="Unplaced"/>
</dbReference>
<dbReference type="InParanoid" id="A0A6P8UQ13"/>
<feature type="compositionally biased region" description="Polar residues" evidence="1">
    <location>
        <begin position="163"/>
        <end position="178"/>
    </location>
</feature>
<keyword evidence="2" id="KW-0472">Membrane</keyword>
<evidence type="ECO:0000256" key="1">
    <source>
        <dbReference type="SAM" id="MobiDB-lite"/>
    </source>
</evidence>
<dbReference type="RefSeq" id="XP_034079554.1">
    <property type="nucleotide sequence ID" value="XM_034223663.1"/>
</dbReference>
<proteinExistence type="predicted"/>
<feature type="transmembrane region" description="Helical" evidence="2">
    <location>
        <begin position="212"/>
        <end position="236"/>
    </location>
</feature>
<accession>A0A6P8UQ13</accession>
<dbReference type="GeneID" id="117551010"/>
<evidence type="ECO:0000313" key="4">
    <source>
        <dbReference type="RefSeq" id="XP_034079554.1"/>
    </source>
</evidence>
<dbReference type="AlphaFoldDB" id="A0A6P8UQ13"/>
<name>A0A6P8UQ13_GYMAC</name>
<evidence type="ECO:0000313" key="3">
    <source>
        <dbReference type="Proteomes" id="UP000515161"/>
    </source>
</evidence>
<dbReference type="OrthoDB" id="8938325at2759"/>
<keyword evidence="2" id="KW-0812">Transmembrane</keyword>
<keyword evidence="3" id="KW-1185">Reference proteome</keyword>
<protein>
    <submittedName>
        <fullName evidence="4">Uncharacterized protein LOC117551010 isoform X1</fullName>
    </submittedName>
</protein>
<dbReference type="KEGG" id="gacu:117551010"/>
<sequence length="288" mass="30775">MAERSSPAEVNLTCFYLHVYPSPESDVSSVFIRTLLPPTLTVNPPVITETDSVTLHCQTPPSVSVSQCYFYTLSGGVFPCLKTLKGTELLEKSQQRSPAEVQMKCFYTLKLGGIHYPSPHSDTSSITVRTGLPVTSVSTPVTPLTSGRTVYTPSISESSSSSPLTQVKPTPETLTSVNPAPDQDITGSSVTMAGIKDSSNTAAPQKTASAGLWKFVAVVAGCGVTVGVILLVSGILCNNRRTAGSEEVKGRQEHHNENMETYHMYAAITEEPAASDLKSIMYSTVQSH</sequence>
<gene>
    <name evidence="4" type="primary">LOC117551010</name>
</gene>
<feature type="region of interest" description="Disordered" evidence="1">
    <location>
        <begin position="151"/>
        <end position="190"/>
    </location>
</feature>
<organism evidence="3 4">
    <name type="scientific">Gymnodraco acuticeps</name>
    <name type="common">Antarctic dragonfish</name>
    <dbReference type="NCBI Taxonomy" id="8218"/>
    <lineage>
        <taxon>Eukaryota</taxon>
        <taxon>Metazoa</taxon>
        <taxon>Chordata</taxon>
        <taxon>Craniata</taxon>
        <taxon>Vertebrata</taxon>
        <taxon>Euteleostomi</taxon>
        <taxon>Actinopterygii</taxon>
        <taxon>Neopterygii</taxon>
        <taxon>Teleostei</taxon>
        <taxon>Neoteleostei</taxon>
        <taxon>Acanthomorphata</taxon>
        <taxon>Eupercaria</taxon>
        <taxon>Perciformes</taxon>
        <taxon>Notothenioidei</taxon>
        <taxon>Bathydraconidae</taxon>
        <taxon>Gymnodraco</taxon>
    </lineage>
</organism>
<reference evidence="4" key="1">
    <citation type="submission" date="2025-08" db="UniProtKB">
        <authorList>
            <consortium name="RefSeq"/>
        </authorList>
    </citation>
    <scope>IDENTIFICATION</scope>
</reference>